<dbReference type="InterPro" id="IPR051044">
    <property type="entry name" value="MAG_DAG_Lipase"/>
</dbReference>
<evidence type="ECO:0000313" key="3">
    <source>
        <dbReference type="Proteomes" id="UP000470875"/>
    </source>
</evidence>
<keyword evidence="3" id="KW-1185">Reference proteome</keyword>
<proteinExistence type="predicted"/>
<organism evidence="2 3">
    <name type="scientific">Scrofimicrobium canadense</name>
    <dbReference type="NCBI Taxonomy" id="2652290"/>
    <lineage>
        <taxon>Bacteria</taxon>
        <taxon>Bacillati</taxon>
        <taxon>Actinomycetota</taxon>
        <taxon>Actinomycetes</taxon>
        <taxon>Actinomycetales</taxon>
        <taxon>Actinomycetaceae</taxon>
        <taxon>Scrofimicrobium</taxon>
    </lineage>
</organism>
<accession>A0A6N7W4M5</accession>
<evidence type="ECO:0000313" key="2">
    <source>
        <dbReference type="EMBL" id="MSS83402.1"/>
    </source>
</evidence>
<dbReference type="InterPro" id="IPR022742">
    <property type="entry name" value="Hydrolase_4"/>
</dbReference>
<dbReference type="InterPro" id="IPR029058">
    <property type="entry name" value="AB_hydrolase_fold"/>
</dbReference>
<name>A0A6N7W4M5_9ACTO</name>
<dbReference type="Pfam" id="PF12146">
    <property type="entry name" value="Hydrolase_4"/>
    <property type="match status" value="1"/>
</dbReference>
<dbReference type="SUPFAM" id="SSF53474">
    <property type="entry name" value="alpha/beta-Hydrolases"/>
    <property type="match status" value="1"/>
</dbReference>
<dbReference type="Gene3D" id="3.40.50.1820">
    <property type="entry name" value="alpha/beta hydrolase"/>
    <property type="match status" value="1"/>
</dbReference>
<gene>
    <name evidence="2" type="ORF">FYJ24_01205</name>
</gene>
<dbReference type="EMBL" id="VULO01000001">
    <property type="protein sequence ID" value="MSS83402.1"/>
    <property type="molecule type" value="Genomic_DNA"/>
</dbReference>
<protein>
    <submittedName>
        <fullName evidence="2">Lysophospholipase</fullName>
    </submittedName>
</protein>
<dbReference type="PRINTS" id="PR00111">
    <property type="entry name" value="ABHYDROLASE"/>
</dbReference>
<feature type="domain" description="Serine aminopeptidase S33" evidence="1">
    <location>
        <begin position="11"/>
        <end position="244"/>
    </location>
</feature>
<dbReference type="AlphaFoldDB" id="A0A6N7W4M5"/>
<evidence type="ECO:0000259" key="1">
    <source>
        <dbReference type="Pfam" id="PF12146"/>
    </source>
</evidence>
<dbReference type="Proteomes" id="UP000470875">
    <property type="component" value="Unassembled WGS sequence"/>
</dbReference>
<dbReference type="RefSeq" id="WP_154542785.1">
    <property type="nucleotide sequence ID" value="NZ_VULO01000001.1"/>
</dbReference>
<reference evidence="2 3" key="1">
    <citation type="submission" date="2019-08" db="EMBL/GenBank/DDBJ databases">
        <title>In-depth cultivation of the pig gut microbiome towards novel bacterial diversity and tailored functional studies.</title>
        <authorList>
            <person name="Wylensek D."/>
            <person name="Hitch T.C.A."/>
            <person name="Clavel T."/>
        </authorList>
    </citation>
    <scope>NUCLEOTIDE SEQUENCE [LARGE SCALE GENOMIC DNA]</scope>
    <source>
        <strain evidence="2 3">WB03_NA08</strain>
    </source>
</reference>
<dbReference type="InterPro" id="IPR000073">
    <property type="entry name" value="AB_hydrolase_1"/>
</dbReference>
<comment type="caution">
    <text evidence="2">The sequence shown here is derived from an EMBL/GenBank/DDBJ whole genome shotgun (WGS) entry which is preliminary data.</text>
</comment>
<dbReference type="GO" id="GO:0003824">
    <property type="term" value="F:catalytic activity"/>
    <property type="evidence" value="ECO:0007669"/>
    <property type="project" value="UniProtKB-ARBA"/>
</dbReference>
<sequence length="259" mass="28228">MELSHHFTSEQPRASVLLAHGFGEHSGRYSEFIDALTSSAFDVWTFDFHGHGTAEGKRGNVDVGALIGEHLEARRALAFVTRTEKTHLFGHSMGGLITLASALLDPHRISSVAVTGPAVQPKPALPLPVIKAAAAVSRLLPWLPTVKVDESLLTHDTEKASLYGTDPLVFDGRVPLRTAATMARQGAFTIENAALLTRPTLILHGSEDVLADVAGSRAFVERSGGKAQLRIVEGAYHELLNEIDRKEIIEELVDWYQQW</sequence>
<dbReference type="PANTHER" id="PTHR11614">
    <property type="entry name" value="PHOSPHOLIPASE-RELATED"/>
    <property type="match status" value="1"/>
</dbReference>